<name>A0A7W8QKR9_9ACTN</name>
<dbReference type="PROSITE" id="PS50928">
    <property type="entry name" value="ABC_TM1"/>
    <property type="match status" value="1"/>
</dbReference>
<dbReference type="Gene3D" id="1.10.3720.10">
    <property type="entry name" value="MetI-like"/>
    <property type="match status" value="1"/>
</dbReference>
<dbReference type="Proteomes" id="UP000572635">
    <property type="component" value="Unassembled WGS sequence"/>
</dbReference>
<comment type="subcellular location">
    <subcellularLocation>
        <location evidence="1 7">Cell membrane</location>
        <topology evidence="1 7">Multi-pass membrane protein</topology>
    </subcellularLocation>
</comment>
<protein>
    <submittedName>
        <fullName evidence="9">ABC-type nitrate/sulfonate/bicarbonate transport system permease component</fullName>
    </submittedName>
</protein>
<dbReference type="SUPFAM" id="SSF161098">
    <property type="entry name" value="MetI-like"/>
    <property type="match status" value="1"/>
</dbReference>
<dbReference type="GO" id="GO:0055085">
    <property type="term" value="P:transmembrane transport"/>
    <property type="evidence" value="ECO:0007669"/>
    <property type="project" value="InterPro"/>
</dbReference>
<keyword evidence="5 7" id="KW-1133">Transmembrane helix</keyword>
<sequence>MTAATTGRTAPARRLLRLPMALWRALLLPAALIALWWWASATSGTYYMPTPDVIVQTFGEVWTSERFAVDVLPSVGLLLTGYALAAVIGVGLGLPLGMSARLRALVEPVLEFLRAIPPPVLVPLLMLLIGLDSSMRAAVIVSGCVWPVLLNTIEGVRAVDPVLSDTCRVYRIRGRRRLTTLVLRSASPQIMAGLRQALSLAIILMVISEMFASSSGLGFAIVQFQRSFAIPEMWSGIILLGLLGVLLSVLFALVERRVLGWYRGVRAASRGE</sequence>
<organism evidence="9 10">
    <name type="scientific">Nocardiopsis composta</name>
    <dbReference type="NCBI Taxonomy" id="157465"/>
    <lineage>
        <taxon>Bacteria</taxon>
        <taxon>Bacillati</taxon>
        <taxon>Actinomycetota</taxon>
        <taxon>Actinomycetes</taxon>
        <taxon>Streptosporangiales</taxon>
        <taxon>Nocardiopsidaceae</taxon>
        <taxon>Nocardiopsis</taxon>
    </lineage>
</organism>
<dbReference type="GO" id="GO:0005886">
    <property type="term" value="C:plasma membrane"/>
    <property type="evidence" value="ECO:0007669"/>
    <property type="project" value="UniProtKB-SubCell"/>
</dbReference>
<dbReference type="InterPro" id="IPR000515">
    <property type="entry name" value="MetI-like"/>
</dbReference>
<dbReference type="Pfam" id="PF00528">
    <property type="entry name" value="BPD_transp_1"/>
    <property type="match status" value="1"/>
</dbReference>
<feature type="transmembrane region" description="Helical" evidence="7">
    <location>
        <begin position="197"/>
        <end position="221"/>
    </location>
</feature>
<evidence type="ECO:0000256" key="1">
    <source>
        <dbReference type="ARBA" id="ARBA00004651"/>
    </source>
</evidence>
<dbReference type="RefSeq" id="WP_184391692.1">
    <property type="nucleotide sequence ID" value="NZ_BAAAJD010000035.1"/>
</dbReference>
<evidence type="ECO:0000256" key="2">
    <source>
        <dbReference type="ARBA" id="ARBA00022448"/>
    </source>
</evidence>
<gene>
    <name evidence="9" type="ORF">HDA36_002164</name>
</gene>
<evidence type="ECO:0000256" key="3">
    <source>
        <dbReference type="ARBA" id="ARBA00022475"/>
    </source>
</evidence>
<comment type="caution">
    <text evidence="9">The sequence shown here is derived from an EMBL/GenBank/DDBJ whole genome shotgun (WGS) entry which is preliminary data.</text>
</comment>
<dbReference type="PANTHER" id="PTHR30151">
    <property type="entry name" value="ALKANE SULFONATE ABC TRANSPORTER-RELATED, MEMBRANE SUBUNIT"/>
    <property type="match status" value="1"/>
</dbReference>
<feature type="transmembrane region" description="Helical" evidence="7">
    <location>
        <begin position="75"/>
        <end position="97"/>
    </location>
</feature>
<dbReference type="InterPro" id="IPR035906">
    <property type="entry name" value="MetI-like_sf"/>
</dbReference>
<keyword evidence="2 7" id="KW-0813">Transport</keyword>
<feature type="domain" description="ABC transmembrane type-1" evidence="8">
    <location>
        <begin position="71"/>
        <end position="255"/>
    </location>
</feature>
<evidence type="ECO:0000256" key="5">
    <source>
        <dbReference type="ARBA" id="ARBA00022989"/>
    </source>
</evidence>
<keyword evidence="10" id="KW-1185">Reference proteome</keyword>
<dbReference type="PANTHER" id="PTHR30151:SF0">
    <property type="entry name" value="ABC TRANSPORTER PERMEASE PROTEIN MJ0413-RELATED"/>
    <property type="match status" value="1"/>
</dbReference>
<dbReference type="EMBL" id="JACHDB010000001">
    <property type="protein sequence ID" value="MBB5432080.1"/>
    <property type="molecule type" value="Genomic_DNA"/>
</dbReference>
<keyword evidence="4 7" id="KW-0812">Transmembrane</keyword>
<evidence type="ECO:0000313" key="10">
    <source>
        <dbReference type="Proteomes" id="UP000572635"/>
    </source>
</evidence>
<evidence type="ECO:0000256" key="4">
    <source>
        <dbReference type="ARBA" id="ARBA00022692"/>
    </source>
</evidence>
<proteinExistence type="inferred from homology"/>
<evidence type="ECO:0000259" key="8">
    <source>
        <dbReference type="PROSITE" id="PS50928"/>
    </source>
</evidence>
<evidence type="ECO:0000313" key="9">
    <source>
        <dbReference type="EMBL" id="MBB5432080.1"/>
    </source>
</evidence>
<accession>A0A7W8QKR9</accession>
<keyword evidence="6 7" id="KW-0472">Membrane</keyword>
<comment type="similarity">
    <text evidence="7">Belongs to the binding-protein-dependent transport system permease family.</text>
</comment>
<feature type="transmembrane region" description="Helical" evidence="7">
    <location>
        <begin position="233"/>
        <end position="254"/>
    </location>
</feature>
<feature type="transmembrane region" description="Helical" evidence="7">
    <location>
        <begin position="21"/>
        <end position="39"/>
    </location>
</feature>
<evidence type="ECO:0000256" key="7">
    <source>
        <dbReference type="RuleBase" id="RU363032"/>
    </source>
</evidence>
<evidence type="ECO:0000256" key="6">
    <source>
        <dbReference type="ARBA" id="ARBA00023136"/>
    </source>
</evidence>
<dbReference type="AlphaFoldDB" id="A0A7W8QKR9"/>
<keyword evidence="3" id="KW-1003">Cell membrane</keyword>
<reference evidence="9 10" key="1">
    <citation type="submission" date="2020-08" db="EMBL/GenBank/DDBJ databases">
        <title>Sequencing the genomes of 1000 actinobacteria strains.</title>
        <authorList>
            <person name="Klenk H.-P."/>
        </authorList>
    </citation>
    <scope>NUCLEOTIDE SEQUENCE [LARGE SCALE GENOMIC DNA]</scope>
    <source>
        <strain evidence="9 10">DSM 44551</strain>
    </source>
</reference>